<keyword evidence="1" id="KW-0472">Membrane</keyword>
<sequence>MITEASLIDIQLTLSGYTVDQYLDLNLYYNINRKHVVCNSLYFRQDYSCSRVVRGKRFNIACAARSIYDIGFAFSKKEKVKCSISNVAVIYSESVGNTLILKKKVFYMRHIFGNALCINMTLYFNIFVLTEIPQYELQLLLAPYTPPVEYAFNNILY</sequence>
<organism evidence="2 3">
    <name type="scientific">Rhizopus microsporus</name>
    <dbReference type="NCBI Taxonomy" id="58291"/>
    <lineage>
        <taxon>Eukaryota</taxon>
        <taxon>Fungi</taxon>
        <taxon>Fungi incertae sedis</taxon>
        <taxon>Mucoromycota</taxon>
        <taxon>Mucoromycotina</taxon>
        <taxon>Mucoromycetes</taxon>
        <taxon>Mucorales</taxon>
        <taxon>Mucorineae</taxon>
        <taxon>Rhizopodaceae</taxon>
        <taxon>Rhizopus</taxon>
    </lineage>
</organism>
<keyword evidence="1" id="KW-0812">Transmembrane</keyword>
<evidence type="ECO:0000256" key="1">
    <source>
        <dbReference type="SAM" id="Phobius"/>
    </source>
</evidence>
<keyword evidence="1" id="KW-1133">Transmembrane helix</keyword>
<name>A0A1X0S073_RHIZD</name>
<dbReference type="EMBL" id="KV921349">
    <property type="protein sequence ID" value="ORE17676.1"/>
    <property type="molecule type" value="Genomic_DNA"/>
</dbReference>
<gene>
    <name evidence="2" type="ORF">BCV71DRAFT_235589</name>
</gene>
<dbReference type="AlphaFoldDB" id="A0A1X0S073"/>
<evidence type="ECO:0000313" key="3">
    <source>
        <dbReference type="Proteomes" id="UP000242381"/>
    </source>
</evidence>
<feature type="transmembrane region" description="Helical" evidence="1">
    <location>
        <begin position="111"/>
        <end position="130"/>
    </location>
</feature>
<reference evidence="2 3" key="1">
    <citation type="journal article" date="2016" name="Proc. Natl. Acad. Sci. U.S.A.">
        <title>Lipid metabolic changes in an early divergent fungus govern the establishment of a mutualistic symbiosis with endobacteria.</title>
        <authorList>
            <person name="Lastovetsky O.A."/>
            <person name="Gaspar M.L."/>
            <person name="Mondo S.J."/>
            <person name="LaButti K.M."/>
            <person name="Sandor L."/>
            <person name="Grigoriev I.V."/>
            <person name="Henry S.A."/>
            <person name="Pawlowska T.E."/>
        </authorList>
    </citation>
    <scope>NUCLEOTIDE SEQUENCE [LARGE SCALE GENOMIC DNA]</scope>
    <source>
        <strain evidence="2 3">ATCC 11559</strain>
    </source>
</reference>
<accession>A0A1X0S073</accession>
<protein>
    <submittedName>
        <fullName evidence="2">Uncharacterized protein</fullName>
    </submittedName>
</protein>
<evidence type="ECO:0000313" key="2">
    <source>
        <dbReference type="EMBL" id="ORE17676.1"/>
    </source>
</evidence>
<proteinExistence type="predicted"/>
<dbReference type="Proteomes" id="UP000242381">
    <property type="component" value="Unassembled WGS sequence"/>
</dbReference>